<dbReference type="PROSITE" id="PS51000">
    <property type="entry name" value="HTH_DEOR_2"/>
    <property type="match status" value="1"/>
</dbReference>
<dbReference type="InterPro" id="IPR050313">
    <property type="entry name" value="Carb_Metab_HTH_regulators"/>
</dbReference>
<evidence type="ECO:0000256" key="3">
    <source>
        <dbReference type="ARBA" id="ARBA00023163"/>
    </source>
</evidence>
<keyword evidence="6" id="KW-1185">Reference proteome</keyword>
<dbReference type="PRINTS" id="PR00037">
    <property type="entry name" value="HTHLACR"/>
</dbReference>
<dbReference type="InterPro" id="IPR014036">
    <property type="entry name" value="DeoR-like_C"/>
</dbReference>
<evidence type="ECO:0000256" key="1">
    <source>
        <dbReference type="ARBA" id="ARBA00023015"/>
    </source>
</evidence>
<proteinExistence type="predicted"/>
<dbReference type="SMART" id="SM01134">
    <property type="entry name" value="DeoRC"/>
    <property type="match status" value="1"/>
</dbReference>
<keyword evidence="1" id="KW-0805">Transcription regulation</keyword>
<dbReference type="PROSITE" id="PS00894">
    <property type="entry name" value="HTH_DEOR_1"/>
    <property type="match status" value="1"/>
</dbReference>
<keyword evidence="2" id="KW-0238">DNA-binding</keyword>
<dbReference type="InterPro" id="IPR018356">
    <property type="entry name" value="Tscrpt_reg_HTH_DeoR_CS"/>
</dbReference>
<dbReference type="InterPro" id="IPR036388">
    <property type="entry name" value="WH-like_DNA-bd_sf"/>
</dbReference>
<reference evidence="5 6" key="1">
    <citation type="submission" date="2021-01" db="EMBL/GenBank/DDBJ databases">
        <title>Whole genome shotgun sequence of Actinoplanes humidus NBRC 14915.</title>
        <authorList>
            <person name="Komaki H."/>
            <person name="Tamura T."/>
        </authorList>
    </citation>
    <scope>NUCLEOTIDE SEQUENCE [LARGE SCALE GENOMIC DNA]</scope>
    <source>
        <strain evidence="5 6">NBRC 14915</strain>
    </source>
</reference>
<dbReference type="SMART" id="SM00420">
    <property type="entry name" value="HTH_DEOR"/>
    <property type="match status" value="1"/>
</dbReference>
<dbReference type="EMBL" id="BOMN01000124">
    <property type="protein sequence ID" value="GIE25578.1"/>
    <property type="molecule type" value="Genomic_DNA"/>
</dbReference>
<dbReference type="SUPFAM" id="SSF100950">
    <property type="entry name" value="NagB/RpiA/CoA transferase-like"/>
    <property type="match status" value="1"/>
</dbReference>
<dbReference type="RefSeq" id="WP_203842523.1">
    <property type="nucleotide sequence ID" value="NZ_BAAATV010000025.1"/>
</dbReference>
<dbReference type="InterPro" id="IPR001034">
    <property type="entry name" value="DeoR_HTH"/>
</dbReference>
<dbReference type="SUPFAM" id="SSF46785">
    <property type="entry name" value="Winged helix' DNA-binding domain"/>
    <property type="match status" value="1"/>
</dbReference>
<feature type="domain" description="HTH deoR-type" evidence="4">
    <location>
        <begin position="3"/>
        <end position="58"/>
    </location>
</feature>
<gene>
    <name evidence="5" type="primary">agaR_2</name>
    <name evidence="5" type="ORF">Ahu01nite_086800</name>
</gene>
<dbReference type="InterPro" id="IPR036390">
    <property type="entry name" value="WH_DNA-bd_sf"/>
</dbReference>
<protein>
    <submittedName>
        <fullName evidence="5">DeoR family transcriptional regulator</fullName>
    </submittedName>
</protein>
<evidence type="ECO:0000259" key="4">
    <source>
        <dbReference type="PROSITE" id="PS51000"/>
    </source>
</evidence>
<keyword evidence="3" id="KW-0804">Transcription</keyword>
<dbReference type="Gene3D" id="1.10.10.10">
    <property type="entry name" value="Winged helix-like DNA-binding domain superfamily/Winged helix DNA-binding domain"/>
    <property type="match status" value="1"/>
</dbReference>
<accession>A0ABQ4A400</accession>
<dbReference type="Pfam" id="PF00455">
    <property type="entry name" value="DeoRC"/>
    <property type="match status" value="1"/>
</dbReference>
<evidence type="ECO:0000313" key="6">
    <source>
        <dbReference type="Proteomes" id="UP000603200"/>
    </source>
</evidence>
<evidence type="ECO:0000256" key="2">
    <source>
        <dbReference type="ARBA" id="ARBA00023125"/>
    </source>
</evidence>
<dbReference type="PANTHER" id="PTHR30363">
    <property type="entry name" value="HTH-TYPE TRANSCRIPTIONAL REGULATOR SRLR-RELATED"/>
    <property type="match status" value="1"/>
</dbReference>
<comment type="caution">
    <text evidence="5">The sequence shown here is derived from an EMBL/GenBank/DDBJ whole genome shotgun (WGS) entry which is preliminary data.</text>
</comment>
<dbReference type="PANTHER" id="PTHR30363:SF44">
    <property type="entry name" value="AGA OPERON TRANSCRIPTIONAL REPRESSOR-RELATED"/>
    <property type="match status" value="1"/>
</dbReference>
<name>A0ABQ4A400_9ACTN</name>
<organism evidence="5 6">
    <name type="scientific">Winogradskya humida</name>
    <dbReference type="NCBI Taxonomy" id="113566"/>
    <lineage>
        <taxon>Bacteria</taxon>
        <taxon>Bacillati</taxon>
        <taxon>Actinomycetota</taxon>
        <taxon>Actinomycetes</taxon>
        <taxon>Micromonosporales</taxon>
        <taxon>Micromonosporaceae</taxon>
        <taxon>Winogradskya</taxon>
    </lineage>
</organism>
<evidence type="ECO:0000313" key="5">
    <source>
        <dbReference type="EMBL" id="GIE25578.1"/>
    </source>
</evidence>
<dbReference type="Proteomes" id="UP000603200">
    <property type="component" value="Unassembled WGS sequence"/>
</dbReference>
<dbReference type="InterPro" id="IPR037171">
    <property type="entry name" value="NagB/RpiA_transferase-like"/>
</dbReference>
<dbReference type="Gene3D" id="3.40.50.1360">
    <property type="match status" value="1"/>
</dbReference>
<sequence length="252" mass="26823">MQRAQRLNAIVARVVDSGEVEVATLAEEFDVSLATIRRDIDSLQRKRLVTRTHGGVRPHDSFYDLPLSLKSAQDLAEKRRIAQRALEFVDGARVIGMTGGTTVTEFARGLLDRQGLTIVTNALNVATDLLANPGLRVFAAGGEVRPSSQEVIGPSAETFLAEYNLDVAIVGVDGVDAQAGCTNYDPAGSRVNRVLVQRAKRVIVLADASKIGHVALAPVCTLAQVDILLTDTRLPTSDADALAAAGCKVLRA</sequence>
<dbReference type="Pfam" id="PF08220">
    <property type="entry name" value="HTH_DeoR"/>
    <property type="match status" value="1"/>
</dbReference>